<dbReference type="PROSITE" id="PS00211">
    <property type="entry name" value="ABC_TRANSPORTER_1"/>
    <property type="match status" value="1"/>
</dbReference>
<dbReference type="PROSITE" id="PS50929">
    <property type="entry name" value="ABC_TM1F"/>
    <property type="match status" value="1"/>
</dbReference>
<name>A0A7W3IVK2_9ACTN</name>
<feature type="transmembrane region" description="Helical" evidence="7">
    <location>
        <begin position="59"/>
        <end position="80"/>
    </location>
</feature>
<evidence type="ECO:0000259" key="9">
    <source>
        <dbReference type="PROSITE" id="PS50929"/>
    </source>
</evidence>
<dbReference type="Pfam" id="PF00005">
    <property type="entry name" value="ABC_tran"/>
    <property type="match status" value="1"/>
</dbReference>
<feature type="transmembrane region" description="Helical" evidence="7">
    <location>
        <begin position="240"/>
        <end position="264"/>
    </location>
</feature>
<dbReference type="AlphaFoldDB" id="A0A7W3IVK2"/>
<evidence type="ECO:0000259" key="8">
    <source>
        <dbReference type="PROSITE" id="PS50893"/>
    </source>
</evidence>
<dbReference type="SUPFAM" id="SSF52540">
    <property type="entry name" value="P-loop containing nucleoside triphosphate hydrolases"/>
    <property type="match status" value="1"/>
</dbReference>
<dbReference type="Gene3D" id="1.20.1560.10">
    <property type="entry name" value="ABC transporter type 1, transmembrane domain"/>
    <property type="match status" value="1"/>
</dbReference>
<dbReference type="InterPro" id="IPR017871">
    <property type="entry name" value="ABC_transporter-like_CS"/>
</dbReference>
<dbReference type="Gene3D" id="3.40.50.300">
    <property type="entry name" value="P-loop containing nucleotide triphosphate hydrolases"/>
    <property type="match status" value="1"/>
</dbReference>
<dbReference type="GO" id="GO:0034040">
    <property type="term" value="F:ATPase-coupled lipid transmembrane transporter activity"/>
    <property type="evidence" value="ECO:0007669"/>
    <property type="project" value="TreeGrafter"/>
</dbReference>
<dbReference type="GO" id="GO:0016887">
    <property type="term" value="F:ATP hydrolysis activity"/>
    <property type="evidence" value="ECO:0007669"/>
    <property type="project" value="InterPro"/>
</dbReference>
<protein>
    <submittedName>
        <fullName evidence="10">ATP-binding cassette subfamily B protein</fullName>
    </submittedName>
</protein>
<feature type="transmembrane region" description="Helical" evidence="7">
    <location>
        <begin position="131"/>
        <end position="152"/>
    </location>
</feature>
<comment type="caution">
    <text evidence="10">The sequence shown here is derived from an EMBL/GenBank/DDBJ whole genome shotgun (WGS) entry which is preliminary data.</text>
</comment>
<dbReference type="SMART" id="SM00382">
    <property type="entry name" value="AAA"/>
    <property type="match status" value="1"/>
</dbReference>
<dbReference type="InterPro" id="IPR011527">
    <property type="entry name" value="ABC1_TM_dom"/>
</dbReference>
<evidence type="ECO:0000256" key="2">
    <source>
        <dbReference type="ARBA" id="ARBA00022692"/>
    </source>
</evidence>
<keyword evidence="5 7" id="KW-1133">Transmembrane helix</keyword>
<dbReference type="InterPro" id="IPR039421">
    <property type="entry name" value="Type_1_exporter"/>
</dbReference>
<proteinExistence type="predicted"/>
<keyword evidence="2 7" id="KW-0812">Transmembrane</keyword>
<evidence type="ECO:0000256" key="5">
    <source>
        <dbReference type="ARBA" id="ARBA00022989"/>
    </source>
</evidence>
<keyword evidence="4 10" id="KW-0067">ATP-binding</keyword>
<keyword evidence="3" id="KW-0547">Nucleotide-binding</keyword>
<organism evidence="10 11">
    <name type="scientific">Microlunatus kandeliicorticis</name>
    <dbReference type="NCBI Taxonomy" id="1759536"/>
    <lineage>
        <taxon>Bacteria</taxon>
        <taxon>Bacillati</taxon>
        <taxon>Actinomycetota</taxon>
        <taxon>Actinomycetes</taxon>
        <taxon>Propionibacteriales</taxon>
        <taxon>Propionibacteriaceae</taxon>
        <taxon>Microlunatus</taxon>
    </lineage>
</organism>
<evidence type="ECO:0000313" key="10">
    <source>
        <dbReference type="EMBL" id="MBA8795910.1"/>
    </source>
</evidence>
<feature type="transmembrane region" description="Helical" evidence="7">
    <location>
        <begin position="276"/>
        <end position="304"/>
    </location>
</feature>
<dbReference type="RefSeq" id="WP_182561512.1">
    <property type="nucleotide sequence ID" value="NZ_JACGWT010000006.1"/>
</dbReference>
<dbReference type="SUPFAM" id="SSF90123">
    <property type="entry name" value="ABC transporter transmembrane region"/>
    <property type="match status" value="1"/>
</dbReference>
<dbReference type="GO" id="GO:0140359">
    <property type="term" value="F:ABC-type transporter activity"/>
    <property type="evidence" value="ECO:0007669"/>
    <property type="project" value="InterPro"/>
</dbReference>
<sequence length="604" mass="64622">MTGVRTLWLWISTAFRAAPLLTAVMCLTTVLTTALSPITALGISLAVEAVTRGTSLLPGIGLLAASLLVTGIANSLAGPIGDTVDDRIWRYVHTDLMRLTGDVWSIAHHEHPELADRLSLIERDAHQLGGIYRLLSIIGAATGIVTVVGLLVSIRPALAGLLVLALVPAVISALGIHRRGLLWKQNERFRRLGTKISDVLVEPRQGVEIRCLGMAQALLLVAARAFDARSRPWIASTRKYAWLSAAGWLLFAAGYAGAVVWLFGQARDGRATVGNVSLLLLIGGQISATAQAVAGNLGMVLNALQTFGRYRWLRDYSVRHTWVPDEASPALPDRLTEGIRFDHVDFAYPSAEVTARLGDTTEPAELSLHDVDLLLPAGSTVAFVGENGAGKSTLVKLLARLYDPTRGAVRIDGVPLAEIDPLAWRERISAGFQDFASLEFLTAESVGVGDLTARADRDRVASAVVSGQATAVVDRLPSGLDTQLGTQFDGGVGLSGGQWQRLALARAFMRTNPLLMLLDEPTAALDPEAEQAVYTQYGETARALARTTGAVTVLVSHRFSTVRMADLIVVVADGRISECGSHAELLAAGGRYAELFELQARAYR</sequence>
<gene>
    <name evidence="10" type="ORF">FHX74_003551</name>
</gene>
<dbReference type="PANTHER" id="PTHR24221">
    <property type="entry name" value="ATP-BINDING CASSETTE SUB-FAMILY B"/>
    <property type="match status" value="1"/>
</dbReference>
<feature type="domain" description="ABC transporter" evidence="8">
    <location>
        <begin position="339"/>
        <end position="598"/>
    </location>
</feature>
<dbReference type="Proteomes" id="UP000523079">
    <property type="component" value="Unassembled WGS sequence"/>
</dbReference>
<dbReference type="GO" id="GO:0005524">
    <property type="term" value="F:ATP binding"/>
    <property type="evidence" value="ECO:0007669"/>
    <property type="project" value="UniProtKB-KW"/>
</dbReference>
<dbReference type="InterPro" id="IPR003593">
    <property type="entry name" value="AAA+_ATPase"/>
</dbReference>
<dbReference type="GO" id="GO:0005886">
    <property type="term" value="C:plasma membrane"/>
    <property type="evidence" value="ECO:0007669"/>
    <property type="project" value="UniProtKB-SubCell"/>
</dbReference>
<feature type="transmembrane region" description="Helical" evidence="7">
    <location>
        <begin position="158"/>
        <end position="176"/>
    </location>
</feature>
<comment type="subcellular location">
    <subcellularLocation>
        <location evidence="1">Cell membrane</location>
        <topology evidence="1">Multi-pass membrane protein</topology>
    </subcellularLocation>
</comment>
<dbReference type="InterPro" id="IPR027417">
    <property type="entry name" value="P-loop_NTPase"/>
</dbReference>
<evidence type="ECO:0000256" key="6">
    <source>
        <dbReference type="ARBA" id="ARBA00023136"/>
    </source>
</evidence>
<evidence type="ECO:0000256" key="3">
    <source>
        <dbReference type="ARBA" id="ARBA00022741"/>
    </source>
</evidence>
<evidence type="ECO:0000256" key="4">
    <source>
        <dbReference type="ARBA" id="ARBA00022840"/>
    </source>
</evidence>
<feature type="transmembrane region" description="Helical" evidence="7">
    <location>
        <begin position="20"/>
        <end position="47"/>
    </location>
</feature>
<reference evidence="10 11" key="1">
    <citation type="submission" date="2020-07" db="EMBL/GenBank/DDBJ databases">
        <title>Sequencing the genomes of 1000 actinobacteria strains.</title>
        <authorList>
            <person name="Klenk H.-P."/>
        </authorList>
    </citation>
    <scope>NUCLEOTIDE SEQUENCE [LARGE SCALE GENOMIC DNA]</scope>
    <source>
        <strain evidence="10 11">DSM 100723</strain>
    </source>
</reference>
<keyword evidence="11" id="KW-1185">Reference proteome</keyword>
<evidence type="ECO:0000256" key="7">
    <source>
        <dbReference type="SAM" id="Phobius"/>
    </source>
</evidence>
<evidence type="ECO:0000256" key="1">
    <source>
        <dbReference type="ARBA" id="ARBA00004651"/>
    </source>
</evidence>
<dbReference type="PANTHER" id="PTHR24221:SF646">
    <property type="entry name" value="HAEMOLYSIN SECRETION ATP-BINDING PROTEIN"/>
    <property type="match status" value="1"/>
</dbReference>
<keyword evidence="6 7" id="KW-0472">Membrane</keyword>
<evidence type="ECO:0000313" key="11">
    <source>
        <dbReference type="Proteomes" id="UP000523079"/>
    </source>
</evidence>
<dbReference type="PROSITE" id="PS50893">
    <property type="entry name" value="ABC_TRANSPORTER_2"/>
    <property type="match status" value="1"/>
</dbReference>
<feature type="domain" description="ABC transmembrane type-1" evidence="9">
    <location>
        <begin position="23"/>
        <end position="302"/>
    </location>
</feature>
<dbReference type="InterPro" id="IPR036640">
    <property type="entry name" value="ABC1_TM_sf"/>
</dbReference>
<accession>A0A7W3IVK2</accession>
<dbReference type="EMBL" id="JACGWT010000006">
    <property type="protein sequence ID" value="MBA8795910.1"/>
    <property type="molecule type" value="Genomic_DNA"/>
</dbReference>
<dbReference type="InterPro" id="IPR003439">
    <property type="entry name" value="ABC_transporter-like_ATP-bd"/>
</dbReference>